<keyword evidence="5 11" id="KW-0812">Transmembrane</keyword>
<dbReference type="Gene3D" id="1.20.120.1770">
    <property type="match status" value="1"/>
</dbReference>
<evidence type="ECO:0000256" key="9">
    <source>
        <dbReference type="ARBA" id="ARBA00023004"/>
    </source>
</evidence>
<feature type="transmembrane region" description="Helical" evidence="11">
    <location>
        <begin position="258"/>
        <end position="278"/>
    </location>
</feature>
<dbReference type="PANTHER" id="PTHR10106">
    <property type="entry name" value="CYTOCHROME B561-RELATED"/>
    <property type="match status" value="1"/>
</dbReference>
<comment type="subcellular location">
    <subcellularLocation>
        <location evidence="2">Membrane</location>
        <topology evidence="2">Multi-pass membrane protein</topology>
    </subcellularLocation>
</comment>
<dbReference type="AlphaFoldDB" id="A0A0N4ZS77"/>
<dbReference type="SMART" id="SM00665">
    <property type="entry name" value="B561"/>
    <property type="match status" value="1"/>
</dbReference>
<name>A0A0N4ZS77_PARTI</name>
<keyword evidence="10 11" id="KW-0472">Membrane</keyword>
<proteinExistence type="predicted"/>
<evidence type="ECO:0000256" key="2">
    <source>
        <dbReference type="ARBA" id="ARBA00004141"/>
    </source>
</evidence>
<evidence type="ECO:0000313" key="13">
    <source>
        <dbReference type="Proteomes" id="UP000038045"/>
    </source>
</evidence>
<dbReference type="GO" id="GO:0016020">
    <property type="term" value="C:membrane"/>
    <property type="evidence" value="ECO:0007669"/>
    <property type="project" value="UniProtKB-SubCell"/>
</dbReference>
<organism evidence="13 14">
    <name type="scientific">Parastrongyloides trichosuri</name>
    <name type="common">Possum-specific nematode worm</name>
    <dbReference type="NCBI Taxonomy" id="131310"/>
    <lineage>
        <taxon>Eukaryota</taxon>
        <taxon>Metazoa</taxon>
        <taxon>Ecdysozoa</taxon>
        <taxon>Nematoda</taxon>
        <taxon>Chromadorea</taxon>
        <taxon>Rhabditida</taxon>
        <taxon>Tylenchina</taxon>
        <taxon>Panagrolaimomorpha</taxon>
        <taxon>Strongyloidoidea</taxon>
        <taxon>Strongyloididae</taxon>
        <taxon>Parastrongyloides</taxon>
    </lineage>
</organism>
<dbReference type="Proteomes" id="UP000038045">
    <property type="component" value="Unplaced"/>
</dbReference>
<feature type="transmembrane region" description="Helical" evidence="11">
    <location>
        <begin position="135"/>
        <end position="158"/>
    </location>
</feature>
<evidence type="ECO:0000256" key="11">
    <source>
        <dbReference type="SAM" id="Phobius"/>
    </source>
</evidence>
<feature type="transmembrane region" description="Helical" evidence="11">
    <location>
        <begin position="94"/>
        <end position="114"/>
    </location>
</feature>
<dbReference type="PROSITE" id="PS50939">
    <property type="entry name" value="CYTOCHROME_B561"/>
    <property type="match status" value="1"/>
</dbReference>
<feature type="transmembrane region" description="Helical" evidence="11">
    <location>
        <begin position="208"/>
        <end position="227"/>
    </location>
</feature>
<dbReference type="Pfam" id="PF03188">
    <property type="entry name" value="Cytochrom_B561"/>
    <property type="match status" value="1"/>
</dbReference>
<reference evidence="14" key="1">
    <citation type="submission" date="2017-02" db="UniProtKB">
        <authorList>
            <consortium name="WormBaseParasite"/>
        </authorList>
    </citation>
    <scope>IDENTIFICATION</scope>
</reference>
<evidence type="ECO:0000256" key="6">
    <source>
        <dbReference type="ARBA" id="ARBA00022723"/>
    </source>
</evidence>
<sequence>MVRNNIYGNTVSRAHPYWDYFEENDDYCIGLDSKKNINYESLKAKQASLRFFDFFSTLNQFFGILMVILIGYFYGNIDGSYEWKDINSNISDNTYYRSYLNLHGLAVIVGLVFLQGEGILINRHFRHEPKSIFKLYQIVFNLIALACGAFALAASIIYSNKVESNHFYSFQSWLLLGVLAIYLAVSSTYLFVFTFPRLQKNIRQALKPYINVMCLVTFILSSLYSILSNALYINKYVNNNEIKICTNNKDDCIDQFRYIMNFGLVATVLYSIVVVIQASKPSWSRKLKDI</sequence>
<evidence type="ECO:0000313" key="14">
    <source>
        <dbReference type="WBParaSite" id="PTRK_0001135800.1"/>
    </source>
</evidence>
<dbReference type="GO" id="GO:0016491">
    <property type="term" value="F:oxidoreductase activity"/>
    <property type="evidence" value="ECO:0007669"/>
    <property type="project" value="InterPro"/>
</dbReference>
<feature type="transmembrane region" description="Helical" evidence="11">
    <location>
        <begin position="170"/>
        <end position="196"/>
    </location>
</feature>
<keyword evidence="8 11" id="KW-1133">Transmembrane helix</keyword>
<dbReference type="InterPro" id="IPR006593">
    <property type="entry name" value="Cyt_b561/ferric_Rdtase_TM"/>
</dbReference>
<evidence type="ECO:0000256" key="5">
    <source>
        <dbReference type="ARBA" id="ARBA00022692"/>
    </source>
</evidence>
<comment type="cofactor">
    <cofactor evidence="1">
        <name>heme b</name>
        <dbReference type="ChEBI" id="CHEBI:60344"/>
    </cofactor>
</comment>
<feature type="transmembrane region" description="Helical" evidence="11">
    <location>
        <begin position="51"/>
        <end position="74"/>
    </location>
</feature>
<keyword evidence="13" id="KW-1185">Reference proteome</keyword>
<evidence type="ECO:0000256" key="10">
    <source>
        <dbReference type="ARBA" id="ARBA00023136"/>
    </source>
</evidence>
<keyword evidence="6" id="KW-0479">Metal-binding</keyword>
<dbReference type="PANTHER" id="PTHR10106:SF50">
    <property type="entry name" value="CYTOCHROME B561 DOMAIN-CONTAINING PROTEIN"/>
    <property type="match status" value="1"/>
</dbReference>
<keyword evidence="9" id="KW-0408">Iron</keyword>
<keyword evidence="7" id="KW-0249">Electron transport</keyword>
<evidence type="ECO:0000256" key="3">
    <source>
        <dbReference type="ARBA" id="ARBA00022448"/>
    </source>
</evidence>
<dbReference type="InterPro" id="IPR043205">
    <property type="entry name" value="CYB561/CYBRD1-like"/>
</dbReference>
<dbReference type="GO" id="GO:0046872">
    <property type="term" value="F:metal ion binding"/>
    <property type="evidence" value="ECO:0007669"/>
    <property type="project" value="UniProtKB-KW"/>
</dbReference>
<evidence type="ECO:0000259" key="12">
    <source>
        <dbReference type="PROSITE" id="PS50939"/>
    </source>
</evidence>
<accession>A0A0N4ZS77</accession>
<keyword evidence="4" id="KW-0349">Heme</keyword>
<dbReference type="CDD" id="cd08554">
    <property type="entry name" value="Cyt_b561"/>
    <property type="match status" value="1"/>
</dbReference>
<feature type="domain" description="Cytochrome b561" evidence="12">
    <location>
        <begin position="58"/>
        <end position="279"/>
    </location>
</feature>
<dbReference type="WBParaSite" id="PTRK_0001135800.1">
    <property type="protein sequence ID" value="PTRK_0001135800.1"/>
    <property type="gene ID" value="PTRK_0001135800"/>
</dbReference>
<evidence type="ECO:0000256" key="1">
    <source>
        <dbReference type="ARBA" id="ARBA00001970"/>
    </source>
</evidence>
<evidence type="ECO:0000256" key="7">
    <source>
        <dbReference type="ARBA" id="ARBA00022982"/>
    </source>
</evidence>
<protein>
    <submittedName>
        <fullName evidence="14">Cytochrome b561 domain-containing protein</fullName>
    </submittedName>
</protein>
<evidence type="ECO:0000256" key="8">
    <source>
        <dbReference type="ARBA" id="ARBA00022989"/>
    </source>
</evidence>
<evidence type="ECO:0000256" key="4">
    <source>
        <dbReference type="ARBA" id="ARBA00022617"/>
    </source>
</evidence>
<keyword evidence="3" id="KW-0813">Transport</keyword>